<protein>
    <submittedName>
        <fullName evidence="9">C6 zinc finger protein</fullName>
    </submittedName>
</protein>
<feature type="compositionally biased region" description="Polar residues" evidence="7">
    <location>
        <begin position="29"/>
        <end position="41"/>
    </location>
</feature>
<feature type="region of interest" description="Disordered" evidence="7">
    <location>
        <begin position="1"/>
        <end position="78"/>
    </location>
</feature>
<keyword evidence="4" id="KW-0238">DNA-binding</keyword>
<organism evidence="9 10">
    <name type="scientific">Colletotrichum lupini</name>
    <dbReference type="NCBI Taxonomy" id="145971"/>
    <lineage>
        <taxon>Eukaryota</taxon>
        <taxon>Fungi</taxon>
        <taxon>Dikarya</taxon>
        <taxon>Ascomycota</taxon>
        <taxon>Pezizomycotina</taxon>
        <taxon>Sordariomycetes</taxon>
        <taxon>Hypocreomycetidae</taxon>
        <taxon>Glomerellales</taxon>
        <taxon>Glomerellaceae</taxon>
        <taxon>Colletotrichum</taxon>
        <taxon>Colletotrichum acutatum species complex</taxon>
    </lineage>
</organism>
<keyword evidence="1" id="KW-0479">Metal-binding</keyword>
<name>A0A9Q8WQP6_9PEZI</name>
<dbReference type="PANTHER" id="PTHR36206:SF16">
    <property type="entry name" value="TRANSCRIPTION FACTOR DOMAIN-CONTAINING PROTEIN-RELATED"/>
    <property type="match status" value="1"/>
</dbReference>
<evidence type="ECO:0000256" key="4">
    <source>
        <dbReference type="ARBA" id="ARBA00023125"/>
    </source>
</evidence>
<evidence type="ECO:0000313" key="9">
    <source>
        <dbReference type="EMBL" id="UQC91642.1"/>
    </source>
</evidence>
<dbReference type="PANTHER" id="PTHR36206">
    <property type="entry name" value="ASPERCRYPTIN BIOSYNTHESIS CLUSTER-SPECIFIC TRANSCRIPTION REGULATOR ATNN-RELATED"/>
    <property type="match status" value="1"/>
</dbReference>
<dbReference type="Pfam" id="PF00172">
    <property type="entry name" value="Zn_clus"/>
    <property type="match status" value="1"/>
</dbReference>
<dbReference type="Gene3D" id="4.10.240.10">
    <property type="entry name" value="Zn(2)-C6 fungal-type DNA-binding domain"/>
    <property type="match status" value="1"/>
</dbReference>
<accession>A0A9Q8WQP6</accession>
<sequence length="692" mass="76104">RQNTTDQQQNNDTKVPTPLHQEPAVPAQSPGTYSTVHSTSVPADLRELGIMSTPDDPQIKDPATTPPASLQVPSGRKGTKKVRTGCVTCKIRKVKCDETKPACLRCTKTGRKCDGYLPSSKPGSSNDGSPGSDDSISRLSPAVSAFADWAGGSREQRAFDFYRNFSAPSIFSDGVASTLWKKLVPHFCHAEPAIRHAVLAISSLHETLTLPSTSDPITEEANSPRMLTNTFAAEQYGKALKCLQEWKPTASSPATVPLLACLLFICIEFMLGDEGASQVHINQGRTILSQLEPSADVDVIKKHFVPIYSRLGLASFLFGSFPAAIPATLKSSTATSLYFASVDEAEVSLYELIDDGLRFTTQAKRAVYSCQPDDPTLLDLAHEQDDFLARLSRWHIAFVVVSATGIDDNLSKRKLCMVYYHAAKIAISTAMDPKEIAFDTHTTAFASIVSSSAEFVQATRKTVRDPSEAAKSMPKFVFDTEVIPPLYYVSIKCRHPMLRRAAVNLLKQDAVTNRRENLWDAQMLAEIGKRCINIEEEAARYREEAFDITAGWDTASWEGSDGVPAGLFPAEMESGMECDYPVPRFQYPQIPKATNSQQNEEYERTRILVNDLMLDSHLTPRSVSTGSTPSSGSIGNFGAYQLEPPFGLPEHARIKNALIDNEQRRGSWVTIFMDPEEAGAANWKVTKEFISR</sequence>
<dbReference type="SMART" id="SM00066">
    <property type="entry name" value="GAL4"/>
    <property type="match status" value="1"/>
</dbReference>
<dbReference type="Pfam" id="PF11951">
    <property type="entry name" value="Fungal_trans_2"/>
    <property type="match status" value="1"/>
</dbReference>
<reference evidence="9" key="1">
    <citation type="journal article" date="2021" name="Mol. Plant Microbe Interact.">
        <title>Complete Genome Sequence of the Plant-Pathogenic Fungus Colletotrichum lupini.</title>
        <authorList>
            <person name="Baroncelli R."/>
            <person name="Pensec F."/>
            <person name="Da Lio D."/>
            <person name="Boufleur T."/>
            <person name="Vicente I."/>
            <person name="Sarrocco S."/>
            <person name="Picot A."/>
            <person name="Baraldi E."/>
            <person name="Sukno S."/>
            <person name="Thon M."/>
            <person name="Le Floch G."/>
        </authorList>
    </citation>
    <scope>NUCLEOTIDE SEQUENCE</scope>
    <source>
        <strain evidence="9">IMI 504893</strain>
    </source>
</reference>
<dbReference type="SUPFAM" id="SSF57701">
    <property type="entry name" value="Zn2/Cys6 DNA-binding domain"/>
    <property type="match status" value="1"/>
</dbReference>
<dbReference type="EMBL" id="CP019481">
    <property type="protein sequence ID" value="UQC91642.1"/>
    <property type="molecule type" value="Genomic_DNA"/>
</dbReference>
<evidence type="ECO:0000256" key="5">
    <source>
        <dbReference type="ARBA" id="ARBA00023163"/>
    </source>
</evidence>
<dbReference type="InterPro" id="IPR052360">
    <property type="entry name" value="Transcr_Regulatory_Proteins"/>
</dbReference>
<proteinExistence type="predicted"/>
<dbReference type="InterPro" id="IPR001138">
    <property type="entry name" value="Zn2Cys6_DnaBD"/>
</dbReference>
<dbReference type="GO" id="GO:0003677">
    <property type="term" value="F:DNA binding"/>
    <property type="evidence" value="ECO:0007669"/>
    <property type="project" value="UniProtKB-KW"/>
</dbReference>
<evidence type="ECO:0000256" key="1">
    <source>
        <dbReference type="ARBA" id="ARBA00022723"/>
    </source>
</evidence>
<feature type="non-terminal residue" evidence="9">
    <location>
        <position position="1"/>
    </location>
</feature>
<feature type="region of interest" description="Disordered" evidence="7">
    <location>
        <begin position="115"/>
        <end position="137"/>
    </location>
</feature>
<dbReference type="PRINTS" id="PR00755">
    <property type="entry name" value="AFLATOXINBRP"/>
</dbReference>
<dbReference type="GO" id="GO:0008270">
    <property type="term" value="F:zinc ion binding"/>
    <property type="evidence" value="ECO:0007669"/>
    <property type="project" value="InterPro"/>
</dbReference>
<feature type="compositionally biased region" description="Low complexity" evidence="7">
    <location>
        <begin position="118"/>
        <end position="134"/>
    </location>
</feature>
<keyword evidence="2" id="KW-0862">Zinc</keyword>
<gene>
    <name evidence="9" type="ORF">CLUP02_17178</name>
</gene>
<keyword evidence="5" id="KW-0804">Transcription</keyword>
<evidence type="ECO:0000256" key="3">
    <source>
        <dbReference type="ARBA" id="ARBA00023015"/>
    </source>
</evidence>
<dbReference type="CDD" id="cd00067">
    <property type="entry name" value="GAL4"/>
    <property type="match status" value="1"/>
</dbReference>
<dbReference type="PROSITE" id="PS50048">
    <property type="entry name" value="ZN2_CY6_FUNGAL_2"/>
    <property type="match status" value="1"/>
</dbReference>
<dbReference type="PROSITE" id="PS00463">
    <property type="entry name" value="ZN2_CY6_FUNGAL_1"/>
    <property type="match status" value="1"/>
</dbReference>
<feature type="compositionally biased region" description="Low complexity" evidence="7">
    <location>
        <begin position="1"/>
        <end position="13"/>
    </location>
</feature>
<dbReference type="GO" id="GO:0000981">
    <property type="term" value="F:DNA-binding transcription factor activity, RNA polymerase II-specific"/>
    <property type="evidence" value="ECO:0007669"/>
    <property type="project" value="InterPro"/>
</dbReference>
<keyword evidence="3" id="KW-0805">Transcription regulation</keyword>
<feature type="domain" description="Zn(2)-C6 fungal-type" evidence="8">
    <location>
        <begin position="85"/>
        <end position="113"/>
    </location>
</feature>
<dbReference type="RefSeq" id="XP_049153239.1">
    <property type="nucleotide sequence ID" value="XM_049296092.1"/>
</dbReference>
<keyword evidence="10" id="KW-1185">Reference proteome</keyword>
<dbReference type="GeneID" id="73351102"/>
<evidence type="ECO:0000259" key="8">
    <source>
        <dbReference type="PROSITE" id="PS50048"/>
    </source>
</evidence>
<evidence type="ECO:0000256" key="7">
    <source>
        <dbReference type="SAM" id="MobiDB-lite"/>
    </source>
</evidence>
<dbReference type="InterPro" id="IPR021858">
    <property type="entry name" value="Fun_TF"/>
</dbReference>
<dbReference type="AlphaFoldDB" id="A0A9Q8WQP6"/>
<dbReference type="Proteomes" id="UP000830671">
    <property type="component" value="Chromosome 9"/>
</dbReference>
<dbReference type="KEGG" id="clup:CLUP02_17178"/>
<evidence type="ECO:0000256" key="2">
    <source>
        <dbReference type="ARBA" id="ARBA00022833"/>
    </source>
</evidence>
<evidence type="ECO:0000313" key="10">
    <source>
        <dbReference type="Proteomes" id="UP000830671"/>
    </source>
</evidence>
<dbReference type="InterPro" id="IPR036864">
    <property type="entry name" value="Zn2-C6_fun-type_DNA-bd_sf"/>
</dbReference>
<evidence type="ECO:0000256" key="6">
    <source>
        <dbReference type="ARBA" id="ARBA00023242"/>
    </source>
</evidence>
<keyword evidence="6" id="KW-0539">Nucleus</keyword>